<dbReference type="RefSeq" id="WP_011552663.1">
    <property type="nucleotide sequence ID" value="NC_008095.1"/>
</dbReference>
<dbReference type="Proteomes" id="UP000002402">
    <property type="component" value="Chromosome"/>
</dbReference>
<dbReference type="AlphaFoldDB" id="Q1D961"/>
<evidence type="ECO:0000256" key="1">
    <source>
        <dbReference type="ARBA" id="ARBA00022729"/>
    </source>
</evidence>
<dbReference type="Pfam" id="PF17957">
    <property type="entry name" value="Big_7"/>
    <property type="match status" value="1"/>
</dbReference>
<proteinExistence type="predicted"/>
<dbReference type="Gene3D" id="2.60.40.10">
    <property type="entry name" value="Immunoglobulins"/>
    <property type="match status" value="1"/>
</dbReference>
<dbReference type="EnsemblBacteria" id="ABF88369">
    <property type="protein sequence ID" value="ABF88369"/>
    <property type="gene ID" value="MXAN_2593"/>
</dbReference>
<dbReference type="Pfam" id="PF13205">
    <property type="entry name" value="Big_5"/>
    <property type="match status" value="1"/>
</dbReference>
<dbReference type="KEGG" id="mxa:MXAN_2593"/>
<evidence type="ECO:0000313" key="3">
    <source>
        <dbReference type="EMBL" id="ABF88369.1"/>
    </source>
</evidence>
<dbReference type="EMBL" id="CP000113">
    <property type="protein sequence ID" value="ABF88369.1"/>
    <property type="molecule type" value="Genomic_DNA"/>
</dbReference>
<dbReference type="GeneID" id="41359971"/>
<dbReference type="Gene3D" id="2.60.40.1220">
    <property type="match status" value="1"/>
</dbReference>
<dbReference type="eggNOG" id="ENOG5030IDT">
    <property type="taxonomic scope" value="Bacteria"/>
</dbReference>
<dbReference type="InterPro" id="IPR013783">
    <property type="entry name" value="Ig-like_fold"/>
</dbReference>
<dbReference type="InterPro" id="IPR014755">
    <property type="entry name" value="Cu-Rt/internalin_Ig-like"/>
</dbReference>
<evidence type="ECO:0000313" key="4">
    <source>
        <dbReference type="Proteomes" id="UP000002402"/>
    </source>
</evidence>
<keyword evidence="1" id="KW-0732">Signal</keyword>
<feature type="domain" description="SbsA Ig-like" evidence="2">
    <location>
        <begin position="160"/>
        <end position="262"/>
    </location>
</feature>
<accession>Q1D961</accession>
<keyword evidence="4" id="KW-1185">Reference proteome</keyword>
<sequence length="662" mass="70791">MQPDSRPAMETPPPSPRGVAWLAPHSACHHGIRPALVHFMTSQTCLTALLGFGVLTACINVPDVVEPPELPDSGTPYVRLQLAGGATHVRDTVTVHVKTNGESTDDVELLLDGASLGNVTAPTEFAWDTSEHTEGQHSLTARVRLQNATWQSEPLVVTIDRTPPTIALRAPADGEADVSASHPIRVEFSEALHPDSLAALSVELLVNGESVARTLSLSESQRTLEIQAGVELPLPRDVEVKLTGVRDLAGNPVAAPLVSWSWNVPAWLPVGPRDGLVIEEGAATLSRLALREHAPQAAVVAFQVDNGVGVRRWTGQTWERLGTVLKPTSTTADLHFSNDGEPVVAFSHFFKREDEELNLVDVAETAIHRWAGAEWERFALTASDWDTAWPTNWPVQREAPSFAFDTTGTPFLAHATGAYSGFGCQGDVHLAVQTQSDGNWLQVDSPSRGAPEQCGIVSTPTLALNSSRLPVVAWAEVMHAGGTPTQDARIFVKQRTAVGWNALGGAIRHHSGGTFASQPVLKVSAADVPVLAWKESNPSGSGTTATDIFVRQWEDRQWKALGGPLSAAPGNTPADSPALALDSEGTPVIAWIEEEGTARRVHVRTWTGDAWLPFGTAPSAIPESNGAATVSVQLDTDGTPWVAWDASPGGAPPRIFVYRFNR</sequence>
<name>Q1D961_MYXXD</name>
<dbReference type="HOGENOM" id="CLU_430733_0_0_7"/>
<dbReference type="STRING" id="246197.MXAN_2593"/>
<dbReference type="OrthoDB" id="61209at2"/>
<evidence type="ECO:0000259" key="2">
    <source>
        <dbReference type="Pfam" id="PF13205"/>
    </source>
</evidence>
<gene>
    <name evidence="3" type="ordered locus">MXAN_2593</name>
</gene>
<protein>
    <recommendedName>
        <fullName evidence="2">SbsA Ig-like domain-containing protein</fullName>
    </recommendedName>
</protein>
<dbReference type="InterPro" id="IPR032812">
    <property type="entry name" value="SbsA_Ig"/>
</dbReference>
<reference evidence="3 4" key="1">
    <citation type="journal article" date="2006" name="Proc. Natl. Acad. Sci. U.S.A.">
        <title>Evolution of sensory complexity recorded in a myxobacterial genome.</title>
        <authorList>
            <person name="Goldman B.S."/>
            <person name="Nierman W.C."/>
            <person name="Kaiser D."/>
            <person name="Slater S.C."/>
            <person name="Durkin A.S."/>
            <person name="Eisen J.A."/>
            <person name="Ronning C.M."/>
            <person name="Barbazuk W.B."/>
            <person name="Blanchard M."/>
            <person name="Field C."/>
            <person name="Halling C."/>
            <person name="Hinkle G."/>
            <person name="Iartchuk O."/>
            <person name="Kim H.S."/>
            <person name="Mackenzie C."/>
            <person name="Madupu R."/>
            <person name="Miller N."/>
            <person name="Shvartsbeyn A."/>
            <person name="Sullivan S.A."/>
            <person name="Vaudin M."/>
            <person name="Wiegand R."/>
            <person name="Kaplan H.B."/>
        </authorList>
    </citation>
    <scope>NUCLEOTIDE SEQUENCE [LARGE SCALE GENOMIC DNA]</scope>
    <source>
        <strain evidence="4">DK1622</strain>
    </source>
</reference>
<organism evidence="3 4">
    <name type="scientific">Myxococcus xanthus (strain DK1622)</name>
    <dbReference type="NCBI Taxonomy" id="246197"/>
    <lineage>
        <taxon>Bacteria</taxon>
        <taxon>Pseudomonadati</taxon>
        <taxon>Myxococcota</taxon>
        <taxon>Myxococcia</taxon>
        <taxon>Myxococcales</taxon>
        <taxon>Cystobacterineae</taxon>
        <taxon>Myxococcaceae</taxon>
        <taxon>Myxococcus</taxon>
    </lineage>
</organism>